<protein>
    <recommendedName>
        <fullName evidence="3">Cro/Cl family transcriptional regulator</fullName>
    </recommendedName>
</protein>
<accession>A0A2J4YVK5</accession>
<dbReference type="EMBL" id="PIET01000867">
    <property type="protein sequence ID" value="PLM54662.1"/>
    <property type="molecule type" value="Genomic_DNA"/>
</dbReference>
<proteinExistence type="predicted"/>
<dbReference type="Proteomes" id="UP000234661">
    <property type="component" value="Unassembled WGS sequence"/>
</dbReference>
<dbReference type="AlphaFoldDB" id="A0A2J4YVK5"/>
<evidence type="ECO:0000313" key="2">
    <source>
        <dbReference type="Proteomes" id="UP000234661"/>
    </source>
</evidence>
<comment type="caution">
    <text evidence="1">The sequence shown here is derived from an EMBL/GenBank/DDBJ whole genome shotgun (WGS) entry which is preliminary data.</text>
</comment>
<evidence type="ECO:0000313" key="1">
    <source>
        <dbReference type="EMBL" id="PLM54662.1"/>
    </source>
</evidence>
<gene>
    <name evidence="1" type="ORF">CWM85_23395</name>
</gene>
<reference evidence="1 2" key="2">
    <citation type="submission" date="2018-01" db="EMBL/GenBank/DDBJ databases">
        <title>Genomic study of Klebsiella pneumoniae.</title>
        <authorList>
            <person name="Yang Y."/>
            <person name="Bicalho R."/>
        </authorList>
    </citation>
    <scope>NUCLEOTIDE SEQUENCE [LARGE SCALE GENOMIC DNA]</scope>
    <source>
        <strain evidence="1 2">A2</strain>
    </source>
</reference>
<evidence type="ECO:0008006" key="3">
    <source>
        <dbReference type="Google" id="ProtNLM"/>
    </source>
</evidence>
<sequence length="77" mass="8633">MFSQMLRTIGLKRVAEVTGRTLRQVYKWEAQNTLPRSDFTGETFLAKAIANASGGLYSEQEILKAAIDGRRQRSAEV</sequence>
<organism evidence="1 2">
    <name type="scientific">Klebsiella michiganensis</name>
    <dbReference type="NCBI Taxonomy" id="1134687"/>
    <lineage>
        <taxon>Bacteria</taxon>
        <taxon>Pseudomonadati</taxon>
        <taxon>Pseudomonadota</taxon>
        <taxon>Gammaproteobacteria</taxon>
        <taxon>Enterobacterales</taxon>
        <taxon>Enterobacteriaceae</taxon>
        <taxon>Klebsiella/Raoultella group</taxon>
        <taxon>Klebsiella</taxon>
    </lineage>
</organism>
<name>A0A2J4YVK5_9ENTR</name>
<reference evidence="1 2" key="1">
    <citation type="submission" date="2017-11" db="EMBL/GenBank/DDBJ databases">
        <authorList>
            <person name="Han C.G."/>
        </authorList>
    </citation>
    <scope>NUCLEOTIDE SEQUENCE [LARGE SCALE GENOMIC DNA]</scope>
    <source>
        <strain evidence="1 2">A2</strain>
    </source>
</reference>